<dbReference type="InParanoid" id="A0A0C3GEU3"/>
<keyword evidence="2" id="KW-1133">Transmembrane helix</keyword>
<feature type="compositionally biased region" description="Basic residues" evidence="1">
    <location>
        <begin position="270"/>
        <end position="286"/>
    </location>
</feature>
<evidence type="ECO:0000313" key="3">
    <source>
        <dbReference type="EMBL" id="KIM89171.1"/>
    </source>
</evidence>
<sequence>MSGNPLLLPSRHSARPNRSMQNQQSTCLIWASQDNLSSEFDVPYSPIINEPSDLQKSPDPGGLGQRLKHTLLPAISAALLPSSTSKSRPRSLWDRVVFVMFCGCLFFLSYMLAGFGYSGHDDATCTSFSTGPTASSALPDTMAPSTRLLKGTTDEDVEERLDWEEDGSQLRDHRIMMESFHVSDASTFELPVSNSAPTASSLEHSHESPLKQHDAQVPIVNPPTLRYFANRVNDPFDLEPFFDGGGYGYGNDGQPFALKIHIPLDSSSSRVHRGGNSKRCRGSGRC</sequence>
<name>A0A0C3GEU3_PILCF</name>
<evidence type="ECO:0008006" key="5">
    <source>
        <dbReference type="Google" id="ProtNLM"/>
    </source>
</evidence>
<keyword evidence="4" id="KW-1185">Reference proteome</keyword>
<evidence type="ECO:0000256" key="1">
    <source>
        <dbReference type="SAM" id="MobiDB-lite"/>
    </source>
</evidence>
<feature type="compositionally biased region" description="Polar residues" evidence="1">
    <location>
        <begin position="193"/>
        <end position="202"/>
    </location>
</feature>
<evidence type="ECO:0000256" key="2">
    <source>
        <dbReference type="SAM" id="Phobius"/>
    </source>
</evidence>
<dbReference type="HOGENOM" id="CLU_973554_0_0_1"/>
<gene>
    <name evidence="3" type="ORF">PILCRDRAFT_813089</name>
</gene>
<organism evidence="3 4">
    <name type="scientific">Piloderma croceum (strain F 1598)</name>
    <dbReference type="NCBI Taxonomy" id="765440"/>
    <lineage>
        <taxon>Eukaryota</taxon>
        <taxon>Fungi</taxon>
        <taxon>Dikarya</taxon>
        <taxon>Basidiomycota</taxon>
        <taxon>Agaricomycotina</taxon>
        <taxon>Agaricomycetes</taxon>
        <taxon>Agaricomycetidae</taxon>
        <taxon>Atheliales</taxon>
        <taxon>Atheliaceae</taxon>
        <taxon>Piloderma</taxon>
    </lineage>
</organism>
<protein>
    <recommendedName>
        <fullName evidence="5">Transmembrane protein</fullName>
    </recommendedName>
</protein>
<feature type="region of interest" description="Disordered" evidence="1">
    <location>
        <begin position="132"/>
        <end position="158"/>
    </location>
</feature>
<feature type="region of interest" description="Disordered" evidence="1">
    <location>
        <begin position="267"/>
        <end position="286"/>
    </location>
</feature>
<dbReference type="AlphaFoldDB" id="A0A0C3GEU3"/>
<dbReference type="EMBL" id="KN832975">
    <property type="protein sequence ID" value="KIM89171.1"/>
    <property type="molecule type" value="Genomic_DNA"/>
</dbReference>
<keyword evidence="2" id="KW-0812">Transmembrane</keyword>
<proteinExistence type="predicted"/>
<accession>A0A0C3GEU3</accession>
<keyword evidence="2" id="KW-0472">Membrane</keyword>
<evidence type="ECO:0000313" key="4">
    <source>
        <dbReference type="Proteomes" id="UP000054166"/>
    </source>
</evidence>
<reference evidence="3 4" key="1">
    <citation type="submission" date="2014-04" db="EMBL/GenBank/DDBJ databases">
        <authorList>
            <consortium name="DOE Joint Genome Institute"/>
            <person name="Kuo A."/>
            <person name="Tarkka M."/>
            <person name="Buscot F."/>
            <person name="Kohler A."/>
            <person name="Nagy L.G."/>
            <person name="Floudas D."/>
            <person name="Copeland A."/>
            <person name="Barry K.W."/>
            <person name="Cichocki N."/>
            <person name="Veneault-Fourrey C."/>
            <person name="LaButti K."/>
            <person name="Lindquist E.A."/>
            <person name="Lipzen A."/>
            <person name="Lundell T."/>
            <person name="Morin E."/>
            <person name="Murat C."/>
            <person name="Sun H."/>
            <person name="Tunlid A."/>
            <person name="Henrissat B."/>
            <person name="Grigoriev I.V."/>
            <person name="Hibbett D.S."/>
            <person name="Martin F."/>
            <person name="Nordberg H.P."/>
            <person name="Cantor M.N."/>
            <person name="Hua S.X."/>
        </authorList>
    </citation>
    <scope>NUCLEOTIDE SEQUENCE [LARGE SCALE GENOMIC DNA]</scope>
    <source>
        <strain evidence="3 4">F 1598</strain>
    </source>
</reference>
<dbReference type="Proteomes" id="UP000054166">
    <property type="component" value="Unassembled WGS sequence"/>
</dbReference>
<feature type="compositionally biased region" description="Basic and acidic residues" evidence="1">
    <location>
        <begin position="203"/>
        <end position="212"/>
    </location>
</feature>
<feature type="region of interest" description="Disordered" evidence="1">
    <location>
        <begin position="193"/>
        <end position="212"/>
    </location>
</feature>
<reference evidence="4" key="2">
    <citation type="submission" date="2015-01" db="EMBL/GenBank/DDBJ databases">
        <title>Evolutionary Origins and Diversification of the Mycorrhizal Mutualists.</title>
        <authorList>
            <consortium name="DOE Joint Genome Institute"/>
            <consortium name="Mycorrhizal Genomics Consortium"/>
            <person name="Kohler A."/>
            <person name="Kuo A."/>
            <person name="Nagy L.G."/>
            <person name="Floudas D."/>
            <person name="Copeland A."/>
            <person name="Barry K.W."/>
            <person name="Cichocki N."/>
            <person name="Veneault-Fourrey C."/>
            <person name="LaButti K."/>
            <person name="Lindquist E.A."/>
            <person name="Lipzen A."/>
            <person name="Lundell T."/>
            <person name="Morin E."/>
            <person name="Murat C."/>
            <person name="Riley R."/>
            <person name="Ohm R."/>
            <person name="Sun H."/>
            <person name="Tunlid A."/>
            <person name="Henrissat B."/>
            <person name="Grigoriev I.V."/>
            <person name="Hibbett D.S."/>
            <person name="Martin F."/>
        </authorList>
    </citation>
    <scope>NUCLEOTIDE SEQUENCE [LARGE SCALE GENOMIC DNA]</scope>
    <source>
        <strain evidence="4">F 1598</strain>
    </source>
</reference>
<feature type="transmembrane region" description="Helical" evidence="2">
    <location>
        <begin position="96"/>
        <end position="117"/>
    </location>
</feature>